<organism evidence="1">
    <name type="scientific">Myoviridae sp. ctuSi15</name>
    <dbReference type="NCBI Taxonomy" id="2826708"/>
    <lineage>
        <taxon>Viruses</taxon>
        <taxon>Duplodnaviria</taxon>
        <taxon>Heunggongvirae</taxon>
        <taxon>Uroviricota</taxon>
        <taxon>Caudoviricetes</taxon>
    </lineage>
</organism>
<protein>
    <submittedName>
        <fullName evidence="1">Uncharacterized protein</fullName>
    </submittedName>
</protein>
<dbReference type="EMBL" id="BK014946">
    <property type="protein sequence ID" value="DAD83878.1"/>
    <property type="molecule type" value="Genomic_DNA"/>
</dbReference>
<name>A0A8S5MNM7_9CAUD</name>
<reference evidence="1" key="1">
    <citation type="journal article" date="2021" name="Proc. Natl. Acad. Sci. U.S.A.">
        <title>A Catalog of Tens of Thousands of Viruses from Human Metagenomes Reveals Hidden Associations with Chronic Diseases.</title>
        <authorList>
            <person name="Tisza M.J."/>
            <person name="Buck C.B."/>
        </authorList>
    </citation>
    <scope>NUCLEOTIDE SEQUENCE</scope>
    <source>
        <strain evidence="1">CtuSi15</strain>
    </source>
</reference>
<proteinExistence type="predicted"/>
<evidence type="ECO:0000313" key="1">
    <source>
        <dbReference type="EMBL" id="DAD83878.1"/>
    </source>
</evidence>
<sequence length="52" mass="5791">MVPGTSSNLNKKQQRILRAEPACGMRCFAWRGLCPVDVPARFSLLKNLCKKG</sequence>
<accession>A0A8S5MNM7</accession>